<keyword evidence="2" id="KW-1185">Reference proteome</keyword>
<dbReference type="RefSeq" id="WP_270953343.1">
    <property type="nucleotide sequence ID" value="NZ_JAQGLA010000091.1"/>
</dbReference>
<dbReference type="EMBL" id="JAQGLA010000091">
    <property type="protein sequence ID" value="MDA3630202.1"/>
    <property type="molecule type" value="Genomic_DNA"/>
</dbReference>
<comment type="caution">
    <text evidence="1">The sequence shown here is derived from an EMBL/GenBank/DDBJ whole genome shotgun (WGS) entry which is preliminary data.</text>
</comment>
<sequence length="233" mass="24768">MIEVLSARAFWCSPDERILWCHPLAPVSTHYVLYQVSGLDEWGDKRWTAGKVLGGIASGVAGTAMEVLSPTDGDSYSTPSIQHAVVSGRDRDCLAVTHLAQWQTSGVNTKGGGREFVWALTSHRLGLLEFAKNESDGGGLLGGLKKKIGGSGQDDAGNGQRAVQLPGLVVHAEFPRNIISNVAVAEHKVKGQERKFLRVALADGSAIDLSAPGSGTYSDGKVDRLLAMTFGRE</sequence>
<reference evidence="1 2" key="1">
    <citation type="submission" date="2022-11" db="EMBL/GenBank/DDBJ databases">
        <title>Draft genome sequence of Saccharopolyspora sp. WRP15-2 isolated from rhizosphere soils of wild rice in Thailand.</title>
        <authorList>
            <person name="Duangmal K."/>
            <person name="Kammanee S."/>
            <person name="Muangham S."/>
        </authorList>
    </citation>
    <scope>NUCLEOTIDE SEQUENCE [LARGE SCALE GENOMIC DNA]</scope>
    <source>
        <strain evidence="1 2">WRP15-2</strain>
    </source>
</reference>
<dbReference type="Proteomes" id="UP001210380">
    <property type="component" value="Unassembled WGS sequence"/>
</dbReference>
<organism evidence="1 2">
    <name type="scientific">Saccharopolyspora oryzae</name>
    <dbReference type="NCBI Taxonomy" id="2997343"/>
    <lineage>
        <taxon>Bacteria</taxon>
        <taxon>Bacillati</taxon>
        <taxon>Actinomycetota</taxon>
        <taxon>Actinomycetes</taxon>
        <taxon>Pseudonocardiales</taxon>
        <taxon>Pseudonocardiaceae</taxon>
        <taxon>Saccharopolyspora</taxon>
    </lineage>
</organism>
<accession>A0ABT4V8A3</accession>
<name>A0ABT4V8A3_9PSEU</name>
<evidence type="ECO:0000313" key="1">
    <source>
        <dbReference type="EMBL" id="MDA3630202.1"/>
    </source>
</evidence>
<evidence type="ECO:0000313" key="2">
    <source>
        <dbReference type="Proteomes" id="UP001210380"/>
    </source>
</evidence>
<gene>
    <name evidence="1" type="ORF">OU415_32570</name>
</gene>
<protein>
    <submittedName>
        <fullName evidence="1">Uncharacterized protein</fullName>
    </submittedName>
</protein>
<proteinExistence type="predicted"/>